<evidence type="ECO:0000313" key="2">
    <source>
        <dbReference type="Proteomes" id="UP000823775"/>
    </source>
</evidence>
<keyword evidence="2" id="KW-1185">Reference proteome</keyword>
<proteinExistence type="predicted"/>
<sequence length="70" mass="7867">MKQLFLQVKREAEVAYASVMESEGPLFKVLKCYGDKSILLSQDIGTGDTAASDEKWSAFEAEQKEIIEKH</sequence>
<gene>
    <name evidence="1" type="ORF">HAX54_034808</name>
</gene>
<name>A0ABS8VHE1_DATST</name>
<comment type="caution">
    <text evidence="1">The sequence shown here is derived from an EMBL/GenBank/DDBJ whole genome shotgun (WGS) entry which is preliminary data.</text>
</comment>
<dbReference type="Proteomes" id="UP000823775">
    <property type="component" value="Unassembled WGS sequence"/>
</dbReference>
<accession>A0ABS8VHE1</accession>
<protein>
    <submittedName>
        <fullName evidence="1">Uncharacterized protein</fullName>
    </submittedName>
</protein>
<organism evidence="1 2">
    <name type="scientific">Datura stramonium</name>
    <name type="common">Jimsonweed</name>
    <name type="synonym">Common thornapple</name>
    <dbReference type="NCBI Taxonomy" id="4076"/>
    <lineage>
        <taxon>Eukaryota</taxon>
        <taxon>Viridiplantae</taxon>
        <taxon>Streptophyta</taxon>
        <taxon>Embryophyta</taxon>
        <taxon>Tracheophyta</taxon>
        <taxon>Spermatophyta</taxon>
        <taxon>Magnoliopsida</taxon>
        <taxon>eudicotyledons</taxon>
        <taxon>Gunneridae</taxon>
        <taxon>Pentapetalae</taxon>
        <taxon>asterids</taxon>
        <taxon>lamiids</taxon>
        <taxon>Solanales</taxon>
        <taxon>Solanaceae</taxon>
        <taxon>Solanoideae</taxon>
        <taxon>Datureae</taxon>
        <taxon>Datura</taxon>
    </lineage>
</organism>
<reference evidence="1 2" key="1">
    <citation type="journal article" date="2021" name="BMC Genomics">
        <title>Datura genome reveals duplications of psychoactive alkaloid biosynthetic genes and high mutation rate following tissue culture.</title>
        <authorList>
            <person name="Rajewski A."/>
            <person name="Carter-House D."/>
            <person name="Stajich J."/>
            <person name="Litt A."/>
        </authorList>
    </citation>
    <scope>NUCLEOTIDE SEQUENCE [LARGE SCALE GENOMIC DNA]</scope>
    <source>
        <strain evidence="1">AR-01</strain>
    </source>
</reference>
<dbReference type="EMBL" id="JACEIK010004500">
    <property type="protein sequence ID" value="MCD9645682.1"/>
    <property type="molecule type" value="Genomic_DNA"/>
</dbReference>
<evidence type="ECO:0000313" key="1">
    <source>
        <dbReference type="EMBL" id="MCD9645682.1"/>
    </source>
</evidence>